<dbReference type="PANTHER" id="PTHR42894">
    <property type="entry name" value="N-(5'-PHOSPHORIBOSYL)ANTHRANILATE ISOMERASE"/>
    <property type="match status" value="1"/>
</dbReference>
<sequence>MRTRVKICGITRVQDGCAAAQAGADAIGLVFYDRSPRHVEAGRAVEICAALPPFVSVVGLFVNAPREQVAAVLEQVPLDLLQFHGTETADQCEGYNRPYIKAVGMKGGVDVTKIVKTHPQAGGFLFDAWQPDIHGGGGVAFDWKHMPAIADRPAILAGGLTPDNVERAVRQTRPWAVDVSSGVEQDKGIKSAEKIEAFIRGVVRGDTMQ</sequence>
<evidence type="ECO:0000256" key="4">
    <source>
        <dbReference type="ARBA" id="ARBA00022605"/>
    </source>
</evidence>
<dbReference type="InterPro" id="IPR013785">
    <property type="entry name" value="Aldolase_TIM"/>
</dbReference>
<comment type="pathway">
    <text evidence="1">Amino-acid biosynthesis; L-tryptophan biosynthesis; L-tryptophan from chorismate: step 3/5.</text>
</comment>
<dbReference type="EC" id="5.3.1.24" evidence="3"/>
<dbReference type="AlphaFoldDB" id="A0A3B0ZFV3"/>
<organism evidence="9">
    <name type="scientific">hydrothermal vent metagenome</name>
    <dbReference type="NCBI Taxonomy" id="652676"/>
    <lineage>
        <taxon>unclassified sequences</taxon>
        <taxon>metagenomes</taxon>
        <taxon>ecological metagenomes</taxon>
    </lineage>
</organism>
<evidence type="ECO:0000256" key="6">
    <source>
        <dbReference type="ARBA" id="ARBA00023141"/>
    </source>
</evidence>
<dbReference type="InterPro" id="IPR011060">
    <property type="entry name" value="RibuloseP-bd_barrel"/>
</dbReference>
<accession>A0A3B0ZFV3</accession>
<evidence type="ECO:0000256" key="3">
    <source>
        <dbReference type="ARBA" id="ARBA00012572"/>
    </source>
</evidence>
<dbReference type="GO" id="GO:0004640">
    <property type="term" value="F:phosphoribosylanthranilate isomerase activity"/>
    <property type="evidence" value="ECO:0007669"/>
    <property type="project" value="UniProtKB-EC"/>
</dbReference>
<evidence type="ECO:0000256" key="7">
    <source>
        <dbReference type="ARBA" id="ARBA00023235"/>
    </source>
</evidence>
<name>A0A3B0ZFV3_9ZZZZ</name>
<dbReference type="PANTHER" id="PTHR42894:SF1">
    <property type="entry name" value="N-(5'-PHOSPHORIBOSYL)ANTHRANILATE ISOMERASE"/>
    <property type="match status" value="1"/>
</dbReference>
<evidence type="ECO:0000259" key="8">
    <source>
        <dbReference type="Pfam" id="PF00697"/>
    </source>
</evidence>
<gene>
    <name evidence="9" type="ORF">MNBD_GAMMA14-2045</name>
</gene>
<dbReference type="NCBIfam" id="NF002299">
    <property type="entry name" value="PRK01222.1-6"/>
    <property type="match status" value="1"/>
</dbReference>
<protein>
    <recommendedName>
        <fullName evidence="3">phosphoribosylanthranilate isomerase</fullName>
        <ecNumber evidence="3">5.3.1.24</ecNumber>
    </recommendedName>
</protein>
<dbReference type="EMBL" id="UOFM01000348">
    <property type="protein sequence ID" value="VAW80234.1"/>
    <property type="molecule type" value="Genomic_DNA"/>
</dbReference>
<keyword evidence="4" id="KW-0028">Amino-acid biosynthesis</keyword>
<dbReference type="Gene3D" id="3.20.20.70">
    <property type="entry name" value="Aldolase class I"/>
    <property type="match status" value="1"/>
</dbReference>
<dbReference type="FunFam" id="3.20.20.70:FF:000075">
    <property type="entry name" value="Tryptophan biosynthesis protein TRP1"/>
    <property type="match status" value="1"/>
</dbReference>
<evidence type="ECO:0000313" key="9">
    <source>
        <dbReference type="EMBL" id="VAW80234.1"/>
    </source>
</evidence>
<dbReference type="UniPathway" id="UPA00035">
    <property type="reaction ID" value="UER00042"/>
</dbReference>
<dbReference type="NCBIfam" id="NF002298">
    <property type="entry name" value="PRK01222.1-4"/>
    <property type="match status" value="1"/>
</dbReference>
<feature type="domain" description="N-(5'phosphoribosyl) anthranilate isomerase (PRAI)" evidence="8">
    <location>
        <begin position="5"/>
        <end position="199"/>
    </location>
</feature>
<dbReference type="InterPro" id="IPR001240">
    <property type="entry name" value="PRAI_dom"/>
</dbReference>
<proteinExistence type="inferred from homology"/>
<reference evidence="9" key="1">
    <citation type="submission" date="2018-06" db="EMBL/GenBank/DDBJ databases">
        <authorList>
            <person name="Zhirakovskaya E."/>
        </authorList>
    </citation>
    <scope>NUCLEOTIDE SEQUENCE</scope>
</reference>
<dbReference type="Pfam" id="PF00697">
    <property type="entry name" value="PRAI"/>
    <property type="match status" value="1"/>
</dbReference>
<comment type="similarity">
    <text evidence="2">Belongs to the TrpF family.</text>
</comment>
<keyword evidence="5" id="KW-0822">Tryptophan biosynthesis</keyword>
<dbReference type="HAMAP" id="MF_00135">
    <property type="entry name" value="PRAI"/>
    <property type="match status" value="1"/>
</dbReference>
<dbReference type="GO" id="GO:0000162">
    <property type="term" value="P:L-tryptophan biosynthetic process"/>
    <property type="evidence" value="ECO:0007669"/>
    <property type="project" value="UniProtKB-UniPathway"/>
</dbReference>
<evidence type="ECO:0000256" key="2">
    <source>
        <dbReference type="ARBA" id="ARBA00007571"/>
    </source>
</evidence>
<dbReference type="SUPFAM" id="SSF51366">
    <property type="entry name" value="Ribulose-phoshate binding barrel"/>
    <property type="match status" value="1"/>
</dbReference>
<keyword evidence="7 9" id="KW-0413">Isomerase</keyword>
<dbReference type="InterPro" id="IPR044643">
    <property type="entry name" value="TrpF_fam"/>
</dbReference>
<evidence type="ECO:0000256" key="1">
    <source>
        <dbReference type="ARBA" id="ARBA00004664"/>
    </source>
</evidence>
<evidence type="ECO:0000256" key="5">
    <source>
        <dbReference type="ARBA" id="ARBA00022822"/>
    </source>
</evidence>
<dbReference type="CDD" id="cd00405">
    <property type="entry name" value="PRAI"/>
    <property type="match status" value="1"/>
</dbReference>
<keyword evidence="6" id="KW-0057">Aromatic amino acid biosynthesis</keyword>